<feature type="domain" description="Transposase IS200-like" evidence="1">
    <location>
        <begin position="7"/>
        <end position="86"/>
    </location>
</feature>
<dbReference type="EMBL" id="LIDT01000035">
    <property type="protein sequence ID" value="OCR29008.1"/>
    <property type="molecule type" value="Genomic_DNA"/>
</dbReference>
<dbReference type="SMART" id="SM01321">
    <property type="entry name" value="Y1_Tnp"/>
    <property type="match status" value="1"/>
</dbReference>
<protein>
    <submittedName>
        <fullName evidence="2">Transposase</fullName>
    </submittedName>
</protein>
<accession>A0A853PSM4</accession>
<gene>
    <name evidence="2" type="ORF">AC094_34370</name>
</gene>
<dbReference type="RefSeq" id="WP_241505302.1">
    <property type="nucleotide sequence ID" value="NZ_LIDT01000035.1"/>
</dbReference>
<dbReference type="InterPro" id="IPR002686">
    <property type="entry name" value="Transposase_17"/>
</dbReference>
<sequence length="87" mass="10036">MNTANRVLDELYFITTTVVDWVDIFIRPKYKHIILDSLAYCQQQKGLRIYAWVLMSNHLHMIVSAGAEQSVADLIRDFKKFTTSGNA</sequence>
<evidence type="ECO:0000313" key="2">
    <source>
        <dbReference type="EMBL" id="OCR29008.1"/>
    </source>
</evidence>
<organism evidence="2 3">
    <name type="scientific">Bacteroides fragilis</name>
    <dbReference type="NCBI Taxonomy" id="817"/>
    <lineage>
        <taxon>Bacteria</taxon>
        <taxon>Pseudomonadati</taxon>
        <taxon>Bacteroidota</taxon>
        <taxon>Bacteroidia</taxon>
        <taxon>Bacteroidales</taxon>
        <taxon>Bacteroidaceae</taxon>
        <taxon>Bacteroides</taxon>
    </lineage>
</organism>
<dbReference type="AlphaFoldDB" id="A0A853PSM4"/>
<dbReference type="GO" id="GO:0003677">
    <property type="term" value="F:DNA binding"/>
    <property type="evidence" value="ECO:0007669"/>
    <property type="project" value="InterPro"/>
</dbReference>
<dbReference type="GO" id="GO:0004803">
    <property type="term" value="F:transposase activity"/>
    <property type="evidence" value="ECO:0007669"/>
    <property type="project" value="InterPro"/>
</dbReference>
<evidence type="ECO:0000259" key="1">
    <source>
        <dbReference type="SMART" id="SM01321"/>
    </source>
</evidence>
<comment type="caution">
    <text evidence="2">The sequence shown here is derived from an EMBL/GenBank/DDBJ whole genome shotgun (WGS) entry which is preliminary data.</text>
</comment>
<dbReference type="Gene3D" id="3.30.70.1290">
    <property type="entry name" value="Transposase IS200-like"/>
    <property type="match status" value="1"/>
</dbReference>
<dbReference type="Pfam" id="PF01797">
    <property type="entry name" value="Y1_Tnp"/>
    <property type="match status" value="1"/>
</dbReference>
<reference evidence="2 3" key="1">
    <citation type="journal article" date="2016" name="PLoS ONE">
        <title>Genomic Diversity of Enterotoxigenic Strains of Bacteroides fragilis.</title>
        <authorList>
            <person name="Pierce J.V."/>
            <person name="Bernstein H.D."/>
        </authorList>
    </citation>
    <scope>NUCLEOTIDE SEQUENCE [LARGE SCALE GENOMIC DNA]</scope>
    <source>
        <strain evidence="2 3">20793-3</strain>
    </source>
</reference>
<name>A0A853PSM4_BACFG</name>
<dbReference type="Proteomes" id="UP000093197">
    <property type="component" value="Unassembled WGS sequence"/>
</dbReference>
<dbReference type="SUPFAM" id="SSF143422">
    <property type="entry name" value="Transposase IS200-like"/>
    <property type="match status" value="1"/>
</dbReference>
<dbReference type="GO" id="GO:0006313">
    <property type="term" value="P:DNA transposition"/>
    <property type="evidence" value="ECO:0007669"/>
    <property type="project" value="InterPro"/>
</dbReference>
<dbReference type="InterPro" id="IPR036515">
    <property type="entry name" value="Transposase_17_sf"/>
</dbReference>
<evidence type="ECO:0000313" key="3">
    <source>
        <dbReference type="Proteomes" id="UP000093197"/>
    </source>
</evidence>
<proteinExistence type="predicted"/>